<gene>
    <name evidence="3" type="ORF">GCU69_21225</name>
</gene>
<protein>
    <submittedName>
        <fullName evidence="3">ATP-binding protein</fullName>
    </submittedName>
</protein>
<evidence type="ECO:0000313" key="4">
    <source>
        <dbReference type="Proteomes" id="UP000621266"/>
    </source>
</evidence>
<accession>A0ABQ7FE64</accession>
<comment type="caution">
    <text evidence="3">The sequence shown here is derived from an EMBL/GenBank/DDBJ whole genome shotgun (WGS) entry which is preliminary data.</text>
</comment>
<keyword evidence="3" id="KW-0067">ATP-binding</keyword>
<dbReference type="InterPro" id="IPR050267">
    <property type="entry name" value="Anti-sigma-factor_SerPK"/>
</dbReference>
<reference evidence="3 4" key="1">
    <citation type="submission" date="2019-10" db="EMBL/GenBank/DDBJ databases">
        <title>Streptomyces tenebrisbrunneis sp.nov., an endogenous actinomycete isolated from of Lycium ruthenicum.</title>
        <authorList>
            <person name="Ma L."/>
        </authorList>
    </citation>
    <scope>NUCLEOTIDE SEQUENCE [LARGE SCALE GENOMIC DNA]</scope>
    <source>
        <strain evidence="3 4">TRM 66187</strain>
    </source>
</reference>
<dbReference type="RefSeq" id="WP_156206880.1">
    <property type="nucleotide sequence ID" value="NZ_WHPN01000331.1"/>
</dbReference>
<dbReference type="PANTHER" id="PTHR35526">
    <property type="entry name" value="ANTI-SIGMA-F FACTOR RSBW-RELATED"/>
    <property type="match status" value="1"/>
</dbReference>
<dbReference type="Gene3D" id="3.30.565.10">
    <property type="entry name" value="Histidine kinase-like ATPase, C-terminal domain"/>
    <property type="match status" value="1"/>
</dbReference>
<keyword evidence="1" id="KW-0808">Transferase</keyword>
<keyword evidence="4" id="KW-1185">Reference proteome</keyword>
<dbReference type="PANTHER" id="PTHR35526:SF3">
    <property type="entry name" value="ANTI-SIGMA-F FACTOR RSBW"/>
    <property type="match status" value="1"/>
</dbReference>
<dbReference type="InterPro" id="IPR003594">
    <property type="entry name" value="HATPase_dom"/>
</dbReference>
<feature type="domain" description="Histidine kinase/HSP90-like ATPase" evidence="2">
    <location>
        <begin position="23"/>
        <end position="142"/>
    </location>
</feature>
<dbReference type="EMBL" id="WHPN01000331">
    <property type="protein sequence ID" value="KAF4407115.1"/>
    <property type="molecule type" value="Genomic_DNA"/>
</dbReference>
<dbReference type="CDD" id="cd16936">
    <property type="entry name" value="HATPase_RsbW-like"/>
    <property type="match status" value="1"/>
</dbReference>
<keyword evidence="1" id="KW-0723">Serine/threonine-protein kinase</keyword>
<dbReference type="Proteomes" id="UP000621266">
    <property type="component" value="Unassembled WGS sequence"/>
</dbReference>
<dbReference type="Pfam" id="PF13581">
    <property type="entry name" value="HATPase_c_2"/>
    <property type="match status" value="1"/>
</dbReference>
<keyword evidence="1" id="KW-0418">Kinase</keyword>
<proteinExistence type="predicted"/>
<organism evidence="3 4">
    <name type="scientific">Streptomyces lycii</name>
    <dbReference type="NCBI Taxonomy" id="2654337"/>
    <lineage>
        <taxon>Bacteria</taxon>
        <taxon>Bacillati</taxon>
        <taxon>Actinomycetota</taxon>
        <taxon>Actinomycetes</taxon>
        <taxon>Kitasatosporales</taxon>
        <taxon>Streptomycetaceae</taxon>
        <taxon>Streptomyces</taxon>
    </lineage>
</organism>
<name>A0ABQ7FE64_9ACTN</name>
<sequence>MKHLPSPEVTSEARETYRTQLLAAPQRFALIRRAVGAQLRLWGYGDLVADAALCVTELLSNVHRHAGSDECELTLEALPGSSGGHGAGGGLRIAVADRSPVMPRPEAEPDWCAERGRGMYLISRTADAWGASLRPAGGKVVWAVLGAARRPRGTAGPVAERVGP</sequence>
<dbReference type="InterPro" id="IPR036890">
    <property type="entry name" value="HATPase_C_sf"/>
</dbReference>
<evidence type="ECO:0000256" key="1">
    <source>
        <dbReference type="ARBA" id="ARBA00022527"/>
    </source>
</evidence>
<evidence type="ECO:0000313" key="3">
    <source>
        <dbReference type="EMBL" id="KAF4407115.1"/>
    </source>
</evidence>
<keyword evidence="3" id="KW-0547">Nucleotide-binding</keyword>
<dbReference type="GO" id="GO:0005524">
    <property type="term" value="F:ATP binding"/>
    <property type="evidence" value="ECO:0007669"/>
    <property type="project" value="UniProtKB-KW"/>
</dbReference>
<evidence type="ECO:0000259" key="2">
    <source>
        <dbReference type="Pfam" id="PF13581"/>
    </source>
</evidence>